<evidence type="ECO:0000256" key="35">
    <source>
        <dbReference type="SAM" id="Phobius"/>
    </source>
</evidence>
<evidence type="ECO:0000256" key="24">
    <source>
        <dbReference type="ARBA" id="ARBA00047864"/>
    </source>
</evidence>
<dbReference type="EC" id="1.-.-.-" evidence="34"/>
<comment type="function">
    <text evidence="19">Broad spectrum monooxygenase that catalyzes the oxygenation of a wide variety of nitrogen- and sulfur-containing compounds including xenobiotics. Catalyzes the S-oxygenation of hypotaurine to produce taurine, an organic osmolyte involved in cell volume regulation as well as a variety of cytoprotective and developmental processes. In vitro, catalyzes the N-oxygenation of trimethylamine (TMA) to produce trimethylamine N-oxide (TMAO) and could therefore participate to the detoxification of this compound that is generated by the action of gut microbiota from dietary precursors such as choline, choline containing compounds, betaine or L-carnitine.</text>
</comment>
<comment type="catalytic activity">
    <reaction evidence="22">
        <text>heptan-2-one + NADPH + O2 + H(+) = pentyl acetate + NADP(+) + H2O</text>
        <dbReference type="Rhea" id="RHEA:54836"/>
        <dbReference type="ChEBI" id="CHEBI:5672"/>
        <dbReference type="ChEBI" id="CHEBI:15377"/>
        <dbReference type="ChEBI" id="CHEBI:15378"/>
        <dbReference type="ChEBI" id="CHEBI:15379"/>
        <dbReference type="ChEBI" id="CHEBI:57783"/>
        <dbReference type="ChEBI" id="CHEBI:58349"/>
        <dbReference type="ChEBI" id="CHEBI:87362"/>
    </reaction>
    <physiologicalReaction direction="left-to-right" evidence="22">
        <dbReference type="Rhea" id="RHEA:54837"/>
    </physiologicalReaction>
</comment>
<evidence type="ECO:0000256" key="19">
    <source>
        <dbReference type="ARBA" id="ARBA00045957"/>
    </source>
</evidence>
<dbReference type="GO" id="GO:0005789">
    <property type="term" value="C:endoplasmic reticulum membrane"/>
    <property type="evidence" value="ECO:0007669"/>
    <property type="project" value="UniProtKB-SubCell"/>
</dbReference>
<dbReference type="eggNOG" id="KOG1399">
    <property type="taxonomic scope" value="Eukaryota"/>
</dbReference>
<comment type="catalytic activity">
    <reaction evidence="21">
        <text>hexan-3-one + NADPH + O2 + H(+) = propyl propanoate + NADP(+) + H2O</text>
        <dbReference type="Rhea" id="RHEA:54848"/>
        <dbReference type="ChEBI" id="CHEBI:15377"/>
        <dbReference type="ChEBI" id="CHEBI:15378"/>
        <dbReference type="ChEBI" id="CHEBI:15379"/>
        <dbReference type="ChEBI" id="CHEBI:57783"/>
        <dbReference type="ChEBI" id="CHEBI:58349"/>
        <dbReference type="ChEBI" id="CHEBI:89828"/>
        <dbReference type="ChEBI" id="CHEBI:89891"/>
    </reaction>
    <physiologicalReaction direction="left-to-right" evidence="21">
        <dbReference type="Rhea" id="RHEA:54849"/>
    </physiologicalReaction>
</comment>
<evidence type="ECO:0000256" key="10">
    <source>
        <dbReference type="ARBA" id="ARBA00022827"/>
    </source>
</evidence>
<evidence type="ECO:0000256" key="1">
    <source>
        <dbReference type="ARBA" id="ARBA00001974"/>
    </source>
</evidence>
<dbReference type="InterPro" id="IPR000960">
    <property type="entry name" value="Flavin_mOase"/>
</dbReference>
<evidence type="ECO:0000256" key="18">
    <source>
        <dbReference type="ARBA" id="ARBA00045722"/>
    </source>
</evidence>
<evidence type="ECO:0000256" key="3">
    <source>
        <dbReference type="ARBA" id="ARBA00004524"/>
    </source>
</evidence>
<dbReference type="GO" id="GO:0016174">
    <property type="term" value="F:NAD(P)H oxidase H2O2-forming activity"/>
    <property type="evidence" value="ECO:0007669"/>
    <property type="project" value="UniProtKB-EC"/>
</dbReference>
<keyword evidence="16" id="KW-0443">Lipid metabolism</keyword>
<keyword evidence="12 33" id="KW-0521">NADP</keyword>
<dbReference type="Bgee" id="ENSOANG00000005487">
    <property type="expression patterns" value="Expressed in ovary and 2 other cell types or tissues"/>
</dbReference>
<keyword evidence="5" id="KW-0488">Methylation</keyword>
<comment type="similarity">
    <text evidence="4 33 34">Belongs to the FMO family.</text>
</comment>
<dbReference type="GO" id="GO:0034899">
    <property type="term" value="F:trimethylamine monooxygenase activity"/>
    <property type="evidence" value="ECO:0007669"/>
    <property type="project" value="UniProtKB-EC"/>
</dbReference>
<feature type="transmembrane region" description="Helical" evidence="35">
    <location>
        <begin position="513"/>
        <end position="530"/>
    </location>
</feature>
<evidence type="ECO:0000256" key="20">
    <source>
        <dbReference type="ARBA" id="ARBA00047338"/>
    </source>
</evidence>
<keyword evidence="15 33" id="KW-0503">Monooxygenase</keyword>
<name>F6Y3S3_ORNAN</name>
<evidence type="ECO:0000256" key="29">
    <source>
        <dbReference type="ARBA" id="ARBA00048989"/>
    </source>
</evidence>
<dbReference type="Gene3D" id="3.50.50.60">
    <property type="entry name" value="FAD/NAD(P)-binding domain"/>
    <property type="match status" value="4"/>
</dbReference>
<comment type="cofactor">
    <cofactor evidence="1 33 34">
        <name>FAD</name>
        <dbReference type="ChEBI" id="CHEBI:57692"/>
    </cofactor>
</comment>
<evidence type="ECO:0000256" key="27">
    <source>
        <dbReference type="ARBA" id="ARBA00048088"/>
    </source>
</evidence>
<evidence type="ECO:0000256" key="6">
    <source>
        <dbReference type="ARBA" id="ARBA00022553"/>
    </source>
</evidence>
<dbReference type="PIRSF" id="PIRSF000332">
    <property type="entry name" value="FMO"/>
    <property type="match status" value="1"/>
</dbReference>
<gene>
    <name evidence="36" type="primary">LOC100076735</name>
</gene>
<protein>
    <recommendedName>
        <fullName evidence="34">Flavin-containing monooxygenase</fullName>
        <ecNumber evidence="34">1.-.-.-</ecNumber>
    </recommendedName>
</protein>
<evidence type="ECO:0000256" key="23">
    <source>
        <dbReference type="ARBA" id="ARBA00047855"/>
    </source>
</evidence>
<organism evidence="36 37">
    <name type="scientific">Ornithorhynchus anatinus</name>
    <name type="common">Duckbill platypus</name>
    <dbReference type="NCBI Taxonomy" id="9258"/>
    <lineage>
        <taxon>Eukaryota</taxon>
        <taxon>Metazoa</taxon>
        <taxon>Chordata</taxon>
        <taxon>Craniata</taxon>
        <taxon>Vertebrata</taxon>
        <taxon>Euteleostomi</taxon>
        <taxon>Mammalia</taxon>
        <taxon>Monotremata</taxon>
        <taxon>Ornithorhynchidae</taxon>
        <taxon>Ornithorhynchus</taxon>
    </lineage>
</organism>
<dbReference type="OMA" id="ERTNHIG"/>
<keyword evidence="7 33" id="KW-0285">Flavoprotein</keyword>
<evidence type="ECO:0000313" key="37">
    <source>
        <dbReference type="Proteomes" id="UP000002279"/>
    </source>
</evidence>
<comment type="catalytic activity">
    <reaction evidence="24">
        <text>NADPH + O2 + H(+) = H2O2 + NADP(+)</text>
        <dbReference type="Rhea" id="RHEA:11260"/>
        <dbReference type="ChEBI" id="CHEBI:15378"/>
        <dbReference type="ChEBI" id="CHEBI:15379"/>
        <dbReference type="ChEBI" id="CHEBI:16240"/>
        <dbReference type="ChEBI" id="CHEBI:57783"/>
        <dbReference type="ChEBI" id="CHEBI:58349"/>
        <dbReference type="EC" id="1.6.3.1"/>
    </reaction>
    <physiologicalReaction direction="left-to-right" evidence="24">
        <dbReference type="Rhea" id="RHEA:11261"/>
    </physiologicalReaction>
</comment>
<evidence type="ECO:0000256" key="34">
    <source>
        <dbReference type="RuleBase" id="RU361177"/>
    </source>
</evidence>
<dbReference type="InterPro" id="IPR020946">
    <property type="entry name" value="Flavin_mOase-like"/>
</dbReference>
<dbReference type="InterPro" id="IPR036188">
    <property type="entry name" value="FAD/NAD-bd_sf"/>
</dbReference>
<comment type="catalytic activity">
    <reaction evidence="27">
        <text>trimethylamine + NADPH + O2 = trimethylamine N-oxide + NADP(+) + H2O</text>
        <dbReference type="Rhea" id="RHEA:31979"/>
        <dbReference type="ChEBI" id="CHEBI:15377"/>
        <dbReference type="ChEBI" id="CHEBI:15379"/>
        <dbReference type="ChEBI" id="CHEBI:15724"/>
        <dbReference type="ChEBI" id="CHEBI:57783"/>
        <dbReference type="ChEBI" id="CHEBI:58349"/>
        <dbReference type="ChEBI" id="CHEBI:58389"/>
        <dbReference type="EC" id="1.14.13.148"/>
    </reaction>
    <physiologicalReaction direction="left-to-right" evidence="27">
        <dbReference type="Rhea" id="RHEA:31980"/>
    </physiologicalReaction>
</comment>
<keyword evidence="11" id="KW-0492">Microsome</keyword>
<evidence type="ECO:0000256" key="2">
    <source>
        <dbReference type="ARBA" id="ARBA00004389"/>
    </source>
</evidence>
<dbReference type="InterPro" id="IPR050346">
    <property type="entry name" value="FMO-like"/>
</dbReference>
<reference evidence="36" key="1">
    <citation type="submission" date="2025-08" db="UniProtKB">
        <authorList>
            <consortium name="Ensembl"/>
        </authorList>
    </citation>
    <scope>IDENTIFICATION</scope>
    <source>
        <strain evidence="36">Glennie</strain>
    </source>
</reference>
<comment type="catalytic activity">
    <reaction evidence="25">
        <text>hexan-3-one + NADPH + O2 + H(+) = ethyl butanoate + NADP(+) + H2O</text>
        <dbReference type="Rhea" id="RHEA:54844"/>
        <dbReference type="ChEBI" id="CHEBI:15377"/>
        <dbReference type="ChEBI" id="CHEBI:15378"/>
        <dbReference type="ChEBI" id="CHEBI:15379"/>
        <dbReference type="ChEBI" id="CHEBI:57783"/>
        <dbReference type="ChEBI" id="CHEBI:58349"/>
        <dbReference type="ChEBI" id="CHEBI:88764"/>
        <dbReference type="ChEBI" id="CHEBI:89891"/>
    </reaction>
    <physiologicalReaction direction="left-to-right" evidence="25">
        <dbReference type="Rhea" id="RHEA:54845"/>
    </physiologicalReaction>
</comment>
<dbReference type="KEGG" id="oaa:100076735"/>
<dbReference type="GeneID" id="100076735"/>
<sequence>MGQKKVAVIGAGISGLGAIKCCLEEGLEPTCFEKSDDIGGLWRFREKTEDGAPSIYRSVTINTSKEMSCFSDFPIPDHFPNYMHNSQLLEYLRMYATHFDLLKHISFQTEVVSVRKRPDFPSSGQWDVTTEAAGKKESHVFDGILVCSGHHTEPHLPLDSFPGINRFKGHYFHSREYKSPEEFAGKRVVVIGVGNSGADVAVELSHTAKQVFLSTRQGAWIWNRVWDAGYPMDTVLFTRFNEVLKKTLTTSMLNDWAENKLNSRFDHANYGLQPQKRFLNSQVSINDNLPNHIISGRIVVKPNVKEFTESAAVFEDGSAEEPVDVVIFATGYTFSFPFFEKPAEVIDDQVSLFSRVFPPTLERPTLAFVGLVQPVGALIPTAELQSRWATRVFKGLCKLPSAEDMMVDIARKREAMEKRFAQSPRHCLQEDYIKYMDRLASLAGVKPSLPSLLLSDPKLAREVFFGPCTPYQYRLQGPGRWAGARRAILTQRGRILKPLRTGPVRSGPNLSRWPSWFMCLCVGAGLLLFVRSCC</sequence>
<keyword evidence="8 35" id="KW-0812">Transmembrane</keyword>
<comment type="catalytic activity">
    <reaction evidence="28">
        <text>octan-3-one + NADPH + O2 + H(+) = ethyl hexanoate + NADP(+) + H2O</text>
        <dbReference type="Rhea" id="RHEA:54856"/>
        <dbReference type="ChEBI" id="CHEBI:15377"/>
        <dbReference type="ChEBI" id="CHEBI:15378"/>
        <dbReference type="ChEBI" id="CHEBI:15379"/>
        <dbReference type="ChEBI" id="CHEBI:57783"/>
        <dbReference type="ChEBI" id="CHEBI:58349"/>
        <dbReference type="ChEBI" id="CHEBI:80946"/>
        <dbReference type="ChEBI" id="CHEBI:86055"/>
    </reaction>
    <physiologicalReaction direction="left-to-right" evidence="28">
        <dbReference type="Rhea" id="RHEA:54857"/>
    </physiologicalReaction>
</comment>
<evidence type="ECO:0000256" key="26">
    <source>
        <dbReference type="ARBA" id="ARBA00048041"/>
    </source>
</evidence>
<dbReference type="SUPFAM" id="SSF51905">
    <property type="entry name" value="FAD/NAD(P)-binding domain"/>
    <property type="match status" value="2"/>
</dbReference>
<comment type="function">
    <text evidence="18">Acts as a Baeyer-Villiger monooxygenase on a broad range of substrates. Catalyzes the insertion of an oxygen atom into a carbon-carbon bond adjacent to a carbonyl, which converts ketones to esters. Active on diverse carbonyl compounds, whereas soft nucleophiles are mostly non- or poorly reactive. In contrast with other forms of FMO it is non- or poorly active on 'classical' substrates such as drugs, pesticides, and dietary components containing soft nucleophilic heteroatoms. Able to oxidize drug molecules bearing a carbonyl group on an aliphatic chain, such as nabumetone and pentoxifylline. Also, in the absence of substrates, shows slow but yet significant NADPH oxidase activity. Acts as a positive modulator of cholesterol biosynthesis as well as glucose homeostasis, promoting metabolic aging via pleiotropic effects.</text>
</comment>
<evidence type="ECO:0000256" key="22">
    <source>
        <dbReference type="ARBA" id="ARBA00047574"/>
    </source>
</evidence>
<evidence type="ECO:0000256" key="7">
    <source>
        <dbReference type="ARBA" id="ARBA00022630"/>
    </source>
</evidence>
<dbReference type="Ensembl" id="ENSOANT00000008724.3">
    <property type="protein sequence ID" value="ENSOANP00000008722.3"/>
    <property type="gene ID" value="ENSOANG00000005487.4"/>
</dbReference>
<dbReference type="FunFam" id="3.50.50.60:FF:000159">
    <property type="entry name" value="Dimethylaniline monooxygenase [N-oxide-forming]"/>
    <property type="match status" value="1"/>
</dbReference>
<comment type="catalytic activity">
    <reaction evidence="20">
        <text>hypotaurine + NADH + O2 + H(+) = taurine + NAD(+) + H2O</text>
        <dbReference type="Rhea" id="RHEA:74111"/>
        <dbReference type="ChEBI" id="CHEBI:15377"/>
        <dbReference type="ChEBI" id="CHEBI:15378"/>
        <dbReference type="ChEBI" id="CHEBI:15379"/>
        <dbReference type="ChEBI" id="CHEBI:57540"/>
        <dbReference type="ChEBI" id="CHEBI:57853"/>
        <dbReference type="ChEBI" id="CHEBI:57945"/>
        <dbReference type="ChEBI" id="CHEBI:507393"/>
        <dbReference type="EC" id="1.14.13.8"/>
    </reaction>
    <physiologicalReaction direction="left-to-right" evidence="20">
        <dbReference type="Rhea" id="RHEA:74112"/>
    </physiologicalReaction>
</comment>
<evidence type="ECO:0000256" key="30">
    <source>
        <dbReference type="ARBA" id="ARBA00048990"/>
    </source>
</evidence>
<dbReference type="InterPro" id="IPR002257">
    <property type="entry name" value="Flavin_mOase_5"/>
</dbReference>
<evidence type="ECO:0000256" key="15">
    <source>
        <dbReference type="ARBA" id="ARBA00023033"/>
    </source>
</evidence>
<dbReference type="PRINTS" id="PR00370">
    <property type="entry name" value="FMOXYGENASE"/>
</dbReference>
<evidence type="ECO:0000256" key="28">
    <source>
        <dbReference type="ARBA" id="ARBA00048459"/>
    </source>
</evidence>
<evidence type="ECO:0000256" key="31">
    <source>
        <dbReference type="ARBA" id="ARBA00049443"/>
    </source>
</evidence>
<dbReference type="RefSeq" id="XP_028936180.1">
    <property type="nucleotide sequence ID" value="XM_029080347.2"/>
</dbReference>
<keyword evidence="6" id="KW-0597">Phosphoprotein</keyword>
<keyword evidence="37" id="KW-1185">Reference proteome</keyword>
<comment type="catalytic activity">
    <reaction evidence="26">
        <text>hypotaurine + NADPH + O2 + H(+) = taurine + NADP(+) + H2O</text>
        <dbReference type="Rhea" id="RHEA:69819"/>
        <dbReference type="ChEBI" id="CHEBI:15377"/>
        <dbReference type="ChEBI" id="CHEBI:15378"/>
        <dbReference type="ChEBI" id="CHEBI:15379"/>
        <dbReference type="ChEBI" id="CHEBI:57783"/>
        <dbReference type="ChEBI" id="CHEBI:57853"/>
        <dbReference type="ChEBI" id="CHEBI:58349"/>
        <dbReference type="ChEBI" id="CHEBI:507393"/>
        <dbReference type="EC" id="1.14.13.8"/>
    </reaction>
    <physiologicalReaction direction="left-to-right" evidence="26">
        <dbReference type="Rhea" id="RHEA:69820"/>
    </physiologicalReaction>
</comment>
<evidence type="ECO:0000256" key="14">
    <source>
        <dbReference type="ARBA" id="ARBA00023002"/>
    </source>
</evidence>
<comment type="subcellular location">
    <subcellularLocation>
        <location evidence="2">Endoplasmic reticulum membrane</location>
        <topology evidence="2">Single-pass membrane protein</topology>
    </subcellularLocation>
    <subcellularLocation>
        <location evidence="3">Microsome membrane</location>
    </subcellularLocation>
</comment>
<dbReference type="PRINTS" id="PR01125">
    <property type="entry name" value="FMOXYGENASE5"/>
</dbReference>
<evidence type="ECO:0000256" key="21">
    <source>
        <dbReference type="ARBA" id="ARBA00047426"/>
    </source>
</evidence>
<evidence type="ECO:0000256" key="5">
    <source>
        <dbReference type="ARBA" id="ARBA00022481"/>
    </source>
</evidence>
<reference evidence="36" key="2">
    <citation type="submission" date="2025-09" db="UniProtKB">
        <authorList>
            <consortium name="Ensembl"/>
        </authorList>
    </citation>
    <scope>IDENTIFICATION</scope>
    <source>
        <strain evidence="36">Glennie</strain>
    </source>
</reference>
<keyword evidence="14 33" id="KW-0560">Oxidoreductase</keyword>
<comment type="catalytic activity">
    <reaction evidence="31">
        <text>N,N-dimethylaniline + NADPH + O2 + H(+) = N,N-dimethylaniline N-oxide + NADP(+) + H2O</text>
        <dbReference type="Rhea" id="RHEA:24468"/>
        <dbReference type="ChEBI" id="CHEBI:15377"/>
        <dbReference type="ChEBI" id="CHEBI:15378"/>
        <dbReference type="ChEBI" id="CHEBI:15379"/>
        <dbReference type="ChEBI" id="CHEBI:16269"/>
        <dbReference type="ChEBI" id="CHEBI:17735"/>
        <dbReference type="ChEBI" id="CHEBI:57783"/>
        <dbReference type="ChEBI" id="CHEBI:58349"/>
        <dbReference type="EC" id="1.14.13.8"/>
    </reaction>
    <physiologicalReaction direction="left-to-right" evidence="31">
        <dbReference type="Rhea" id="RHEA:24469"/>
    </physiologicalReaction>
</comment>
<dbReference type="PANTHER" id="PTHR23023">
    <property type="entry name" value="DIMETHYLANILINE MONOOXYGENASE"/>
    <property type="match status" value="1"/>
</dbReference>
<dbReference type="GO" id="GO:0050661">
    <property type="term" value="F:NADP binding"/>
    <property type="evidence" value="ECO:0007669"/>
    <property type="project" value="InterPro"/>
</dbReference>
<dbReference type="InParanoid" id="F6Y3S3"/>
<dbReference type="AlphaFoldDB" id="F6Y3S3"/>
<evidence type="ECO:0000256" key="25">
    <source>
        <dbReference type="ARBA" id="ARBA00047977"/>
    </source>
</evidence>
<accession>F6Y3S3</accession>
<evidence type="ECO:0000256" key="13">
    <source>
        <dbReference type="ARBA" id="ARBA00022989"/>
    </source>
</evidence>
<dbReference type="Proteomes" id="UP000002279">
    <property type="component" value="Unplaced"/>
</dbReference>
<evidence type="ECO:0000256" key="11">
    <source>
        <dbReference type="ARBA" id="ARBA00022848"/>
    </source>
</evidence>
<evidence type="ECO:0000256" key="12">
    <source>
        <dbReference type="ARBA" id="ARBA00022857"/>
    </source>
</evidence>
<keyword evidence="10 33" id="KW-0274">FAD</keyword>
<proteinExistence type="inferred from homology"/>
<dbReference type="Pfam" id="PF00743">
    <property type="entry name" value="FMO-like"/>
    <property type="match status" value="1"/>
</dbReference>
<dbReference type="GO" id="GO:0006629">
    <property type="term" value="P:lipid metabolic process"/>
    <property type="evidence" value="ECO:0007669"/>
    <property type="project" value="UniProtKB-KW"/>
</dbReference>
<evidence type="ECO:0000256" key="33">
    <source>
        <dbReference type="PIRNR" id="PIRNR000332"/>
    </source>
</evidence>
<evidence type="ECO:0000256" key="4">
    <source>
        <dbReference type="ARBA" id="ARBA00009183"/>
    </source>
</evidence>
<comment type="catalytic activity">
    <reaction evidence="30">
        <text>heptan-4-one + NADPH + O2 + H(+) = propyl butanoate + NADP(+) + H2O</text>
        <dbReference type="Rhea" id="RHEA:54852"/>
        <dbReference type="ChEBI" id="CHEBI:15377"/>
        <dbReference type="ChEBI" id="CHEBI:15378"/>
        <dbReference type="ChEBI" id="CHEBI:15379"/>
        <dbReference type="ChEBI" id="CHEBI:57783"/>
        <dbReference type="ChEBI" id="CHEBI:58349"/>
        <dbReference type="ChEBI" id="CHEBI:89484"/>
        <dbReference type="ChEBI" id="CHEBI:89719"/>
    </reaction>
    <physiologicalReaction direction="left-to-right" evidence="30">
        <dbReference type="Rhea" id="RHEA:54853"/>
    </physiologicalReaction>
</comment>
<keyword evidence="9 33" id="KW-0256">Endoplasmic reticulum</keyword>
<comment type="catalytic activity">
    <reaction evidence="32">
        <text>octan-3-one + NADPH + O2 + H(+) = pentyl propanoate + NADP(+) + H2O</text>
        <dbReference type="Rhea" id="RHEA:54840"/>
        <dbReference type="ChEBI" id="CHEBI:15377"/>
        <dbReference type="ChEBI" id="CHEBI:15378"/>
        <dbReference type="ChEBI" id="CHEBI:15379"/>
        <dbReference type="ChEBI" id="CHEBI:57783"/>
        <dbReference type="ChEBI" id="CHEBI:58349"/>
        <dbReference type="ChEBI" id="CHEBI:80946"/>
        <dbReference type="ChEBI" id="CHEBI:87373"/>
    </reaction>
    <physiologicalReaction direction="left-to-right" evidence="32">
        <dbReference type="Rhea" id="RHEA:54841"/>
    </physiologicalReaction>
</comment>
<dbReference type="STRING" id="9258.ENSOANP00000008722"/>
<evidence type="ECO:0000256" key="17">
    <source>
        <dbReference type="ARBA" id="ARBA00023136"/>
    </source>
</evidence>
<dbReference type="OrthoDB" id="66881at2759"/>
<comment type="catalytic activity">
    <reaction evidence="23">
        <text>sulcatone + NADPH + O2 + H(+) = 4-methylpent-3-en-1-yl acetate + NADP(+) + H2O</text>
        <dbReference type="Rhea" id="RHEA:54864"/>
        <dbReference type="ChEBI" id="CHEBI:15377"/>
        <dbReference type="ChEBI" id="CHEBI:15378"/>
        <dbReference type="ChEBI" id="CHEBI:15379"/>
        <dbReference type="ChEBI" id="CHEBI:16310"/>
        <dbReference type="ChEBI" id="CHEBI:57783"/>
        <dbReference type="ChEBI" id="CHEBI:58349"/>
        <dbReference type="ChEBI" id="CHEBI:138373"/>
    </reaction>
    <physiologicalReaction direction="left-to-right" evidence="23">
        <dbReference type="Rhea" id="RHEA:54865"/>
    </physiologicalReaction>
</comment>
<evidence type="ECO:0000256" key="32">
    <source>
        <dbReference type="ARBA" id="ARBA00049475"/>
    </source>
</evidence>
<dbReference type="HOGENOM" id="CLU_006909_8_2_1"/>
<keyword evidence="17 33" id="KW-0472">Membrane</keyword>
<dbReference type="GO" id="GO:0047822">
    <property type="term" value="F:hypotaurine monooxygenase activity"/>
    <property type="evidence" value="ECO:0007669"/>
    <property type="project" value="RHEA"/>
</dbReference>
<dbReference type="GeneTree" id="ENSGT00940000160836"/>
<dbReference type="GO" id="GO:0050660">
    <property type="term" value="F:flavin adenine dinucleotide binding"/>
    <property type="evidence" value="ECO:0007669"/>
    <property type="project" value="InterPro"/>
</dbReference>
<evidence type="ECO:0000256" key="8">
    <source>
        <dbReference type="ARBA" id="ARBA00022692"/>
    </source>
</evidence>
<dbReference type="GO" id="GO:0004499">
    <property type="term" value="F:N,N-dimethylaniline monooxygenase activity"/>
    <property type="evidence" value="ECO:0000318"/>
    <property type="project" value="GO_Central"/>
</dbReference>
<keyword evidence="13 35" id="KW-1133">Transmembrane helix</keyword>
<evidence type="ECO:0000256" key="16">
    <source>
        <dbReference type="ARBA" id="ARBA00023098"/>
    </source>
</evidence>
<evidence type="ECO:0000313" key="36">
    <source>
        <dbReference type="Ensembl" id="ENSOANP00000008722.3"/>
    </source>
</evidence>
<comment type="catalytic activity">
    <reaction evidence="29">
        <text>(2E)-geranial + NADPH + O2 + H(+) = (1E)-2,6-dimethylhepta-1,5-dien-1-yl formate + NADP(+) + H2O</text>
        <dbReference type="Rhea" id="RHEA:54860"/>
        <dbReference type="ChEBI" id="CHEBI:15377"/>
        <dbReference type="ChEBI" id="CHEBI:15378"/>
        <dbReference type="ChEBI" id="CHEBI:15379"/>
        <dbReference type="ChEBI" id="CHEBI:16980"/>
        <dbReference type="ChEBI" id="CHEBI:57783"/>
        <dbReference type="ChEBI" id="CHEBI:58349"/>
        <dbReference type="ChEBI" id="CHEBI:138375"/>
    </reaction>
    <physiologicalReaction direction="left-to-right" evidence="29">
        <dbReference type="Rhea" id="RHEA:54861"/>
    </physiologicalReaction>
</comment>
<evidence type="ECO:0000256" key="9">
    <source>
        <dbReference type="ARBA" id="ARBA00022824"/>
    </source>
</evidence>